<dbReference type="NCBIfam" id="TIGR01147">
    <property type="entry name" value="V_ATP_synt_G"/>
    <property type="match status" value="1"/>
</dbReference>
<dbReference type="AlphaFoldDB" id="A0A914C7J9"/>
<keyword evidence="2 5" id="KW-0813">Transport</keyword>
<evidence type="ECO:0000256" key="5">
    <source>
        <dbReference type="RuleBase" id="RU364019"/>
    </source>
</evidence>
<keyword evidence="7" id="KW-1185">Reference proteome</keyword>
<dbReference type="WBParaSite" id="ACRNAN_Path_504.g1906.t1">
    <property type="protein sequence ID" value="ACRNAN_Path_504.g1906.t1"/>
    <property type="gene ID" value="ACRNAN_Path_504.g1906"/>
</dbReference>
<dbReference type="PANTHER" id="PTHR12713:SF11">
    <property type="entry name" value="V-TYPE PROTON ATPASE SUBUNIT G"/>
    <property type="match status" value="1"/>
</dbReference>
<comment type="similarity">
    <text evidence="1 5">Belongs to the V-ATPase G subunit family.</text>
</comment>
<accession>A0A914C7J9</accession>
<comment type="function">
    <text evidence="5">Subunit of the V1 complex of vacuolar(H+)-ATPase (V-ATPase), a multisubunit enzyme composed of a peripheral complex (V1) that hydrolyzes ATP and a membrane integral complex (V0) that translocates protons. V-ATPase is responsible for acidifying and maintaining the pH of intracellular compartments and in some cell types, is targeted to the plasma membrane, where it is responsible for acidifying the extracellular environment.</text>
</comment>
<comment type="subunit">
    <text evidence="5">V-ATPase is a heteromultimeric enzyme made up of two complexes: the ATP-hydrolytic V1 complex and the proton translocation V0 complex.</text>
</comment>
<evidence type="ECO:0000256" key="1">
    <source>
        <dbReference type="ARBA" id="ARBA00010066"/>
    </source>
</evidence>
<name>A0A914C7J9_9BILA</name>
<reference evidence="8" key="1">
    <citation type="submission" date="2022-11" db="UniProtKB">
        <authorList>
            <consortium name="WormBaseParasite"/>
        </authorList>
    </citation>
    <scope>IDENTIFICATION</scope>
</reference>
<dbReference type="Gene3D" id="1.20.5.2950">
    <property type="match status" value="1"/>
</dbReference>
<evidence type="ECO:0000256" key="6">
    <source>
        <dbReference type="SAM" id="MobiDB-lite"/>
    </source>
</evidence>
<evidence type="ECO:0000313" key="7">
    <source>
        <dbReference type="Proteomes" id="UP000887540"/>
    </source>
</evidence>
<dbReference type="PANTHER" id="PTHR12713">
    <property type="entry name" value="VACUOLAR ATP SYNTHASE SUBUNIT G"/>
    <property type="match status" value="1"/>
</dbReference>
<dbReference type="Pfam" id="PF03179">
    <property type="entry name" value="V-ATPase_G"/>
    <property type="match status" value="1"/>
</dbReference>
<dbReference type="InterPro" id="IPR005124">
    <property type="entry name" value="V-ATPase_G"/>
</dbReference>
<evidence type="ECO:0000256" key="2">
    <source>
        <dbReference type="ARBA" id="ARBA00022448"/>
    </source>
</evidence>
<keyword evidence="4 5" id="KW-0406">Ion transport</keyword>
<sequence>MSRKRDVHNLSQNKKIQYQLEDAEKCAQQVIKDTRDRSKLLVQRAKEEADQEIALYKKKKEFQHNKLLDEHNTGIVEDQKVIEKDVKHILKSMDDAIIHRKDKVIKMLLNAVIDIQPKIYKNLSFHRHLEQRHTAQNELNTSNQESPNKSTQKSPYVSDLNTPYSSRSPSSIGTNTAIHN</sequence>
<dbReference type="GO" id="GO:0000221">
    <property type="term" value="C:vacuolar proton-transporting V-type ATPase, V1 domain"/>
    <property type="evidence" value="ECO:0007669"/>
    <property type="project" value="TreeGrafter"/>
</dbReference>
<dbReference type="GO" id="GO:0046961">
    <property type="term" value="F:proton-transporting ATPase activity, rotational mechanism"/>
    <property type="evidence" value="ECO:0007669"/>
    <property type="project" value="InterPro"/>
</dbReference>
<organism evidence="7 8">
    <name type="scientific">Acrobeloides nanus</name>
    <dbReference type="NCBI Taxonomy" id="290746"/>
    <lineage>
        <taxon>Eukaryota</taxon>
        <taxon>Metazoa</taxon>
        <taxon>Ecdysozoa</taxon>
        <taxon>Nematoda</taxon>
        <taxon>Chromadorea</taxon>
        <taxon>Rhabditida</taxon>
        <taxon>Tylenchina</taxon>
        <taxon>Cephalobomorpha</taxon>
        <taxon>Cephaloboidea</taxon>
        <taxon>Cephalobidae</taxon>
        <taxon>Acrobeloides</taxon>
    </lineage>
</organism>
<feature type="region of interest" description="Disordered" evidence="6">
    <location>
        <begin position="136"/>
        <end position="180"/>
    </location>
</feature>
<keyword evidence="3 5" id="KW-0375">Hydrogen ion transport</keyword>
<protein>
    <recommendedName>
        <fullName evidence="5">V-type proton ATPase subunit G</fullName>
    </recommendedName>
</protein>
<proteinExistence type="inferred from homology"/>
<evidence type="ECO:0000256" key="3">
    <source>
        <dbReference type="ARBA" id="ARBA00022781"/>
    </source>
</evidence>
<dbReference type="Proteomes" id="UP000887540">
    <property type="component" value="Unplaced"/>
</dbReference>
<evidence type="ECO:0000313" key="8">
    <source>
        <dbReference type="WBParaSite" id="ACRNAN_Path_504.g1906.t1"/>
    </source>
</evidence>
<dbReference type="GO" id="GO:0016887">
    <property type="term" value="F:ATP hydrolysis activity"/>
    <property type="evidence" value="ECO:0007669"/>
    <property type="project" value="TreeGrafter"/>
</dbReference>
<evidence type="ECO:0000256" key="4">
    <source>
        <dbReference type="ARBA" id="ARBA00023065"/>
    </source>
</evidence>